<organism evidence="10 11">
    <name type="scientific">Favolaschia claudopus</name>
    <dbReference type="NCBI Taxonomy" id="2862362"/>
    <lineage>
        <taxon>Eukaryota</taxon>
        <taxon>Fungi</taxon>
        <taxon>Dikarya</taxon>
        <taxon>Basidiomycota</taxon>
        <taxon>Agaricomycotina</taxon>
        <taxon>Agaricomycetes</taxon>
        <taxon>Agaricomycetidae</taxon>
        <taxon>Agaricales</taxon>
        <taxon>Marasmiineae</taxon>
        <taxon>Mycenaceae</taxon>
        <taxon>Favolaschia</taxon>
    </lineage>
</organism>
<evidence type="ECO:0000256" key="7">
    <source>
        <dbReference type="PIRSR" id="PIRSR600101-2"/>
    </source>
</evidence>
<comment type="similarity">
    <text evidence="4">Belongs to the gamma-glutamyltransferase family.</text>
</comment>
<keyword evidence="8" id="KW-0808">Transferase</keyword>
<gene>
    <name evidence="10" type="ORF">R3P38DRAFT_2839919</name>
</gene>
<dbReference type="InterPro" id="IPR043138">
    <property type="entry name" value="GGT_lsub"/>
</dbReference>
<dbReference type="EC" id="3.4.19.13" evidence="8"/>
<name>A0AAW0DZV4_9AGAR</name>
<feature type="binding site" evidence="7">
    <location>
        <position position="150"/>
    </location>
    <ligand>
        <name>L-glutamate</name>
        <dbReference type="ChEBI" id="CHEBI:29985"/>
    </ligand>
</feature>
<feature type="binding site" evidence="7">
    <location>
        <position position="509"/>
    </location>
    <ligand>
        <name>L-glutamate</name>
        <dbReference type="ChEBI" id="CHEBI:29985"/>
    </ligand>
</feature>
<dbReference type="FunFam" id="1.10.246.130:FF:000001">
    <property type="entry name" value="Gamma-glutamyltransferase 5 isoform 1"/>
    <property type="match status" value="1"/>
</dbReference>
<keyword evidence="11" id="KW-1185">Reference proteome</keyword>
<dbReference type="PANTHER" id="PTHR11686:SF9">
    <property type="entry name" value="RE13973P"/>
    <property type="match status" value="1"/>
</dbReference>
<evidence type="ECO:0000256" key="9">
    <source>
        <dbReference type="SAM" id="MobiDB-lite"/>
    </source>
</evidence>
<evidence type="ECO:0000256" key="2">
    <source>
        <dbReference type="ARBA" id="ARBA00001089"/>
    </source>
</evidence>
<reference evidence="10 11" key="1">
    <citation type="journal article" date="2024" name="J Genomics">
        <title>Draft genome sequencing and assembly of Favolaschia claudopus CIRM-BRFM 2984 isolated from oak limbs.</title>
        <authorList>
            <person name="Navarro D."/>
            <person name="Drula E."/>
            <person name="Chaduli D."/>
            <person name="Cazenave R."/>
            <person name="Ahrendt S."/>
            <person name="Wang J."/>
            <person name="Lipzen A."/>
            <person name="Daum C."/>
            <person name="Barry K."/>
            <person name="Grigoriev I.V."/>
            <person name="Favel A."/>
            <person name="Rosso M.N."/>
            <person name="Martin F."/>
        </authorList>
    </citation>
    <scope>NUCLEOTIDE SEQUENCE [LARGE SCALE GENOMIC DNA]</scope>
    <source>
        <strain evidence="10 11">CIRM-BRFM 2984</strain>
    </source>
</reference>
<evidence type="ECO:0000256" key="3">
    <source>
        <dbReference type="ARBA" id="ARBA00005115"/>
    </source>
</evidence>
<protein>
    <recommendedName>
        <fullName evidence="8">Glutathione hydrolase</fullName>
        <ecNumber evidence="8">2.3.2.2</ecNumber>
        <ecNumber evidence="8">3.4.19.13</ecNumber>
    </recommendedName>
    <alternativeName>
        <fullName evidence="8">Gamma-glutamyltransferase</fullName>
    </alternativeName>
    <alternativeName>
        <fullName evidence="8">Gamma-glutamyltranspeptidase</fullName>
    </alternativeName>
</protein>
<dbReference type="FunFam" id="3.60.20.40:FF:000001">
    <property type="entry name" value="Gamma-glutamyltranspeptidase 1"/>
    <property type="match status" value="1"/>
</dbReference>
<dbReference type="GO" id="GO:0103068">
    <property type="term" value="F:leukotriene C4 gamma-glutamyl transferase activity"/>
    <property type="evidence" value="ECO:0007669"/>
    <property type="project" value="UniProtKB-EC"/>
</dbReference>
<dbReference type="GO" id="GO:0036374">
    <property type="term" value="F:glutathione hydrolase activity"/>
    <property type="evidence" value="ECO:0007669"/>
    <property type="project" value="UniProtKB-UniRule"/>
</dbReference>
<dbReference type="Gene3D" id="1.10.246.130">
    <property type="match status" value="1"/>
</dbReference>
<dbReference type="EMBL" id="JAWWNJ010000004">
    <property type="protein sequence ID" value="KAK7057202.1"/>
    <property type="molecule type" value="Genomic_DNA"/>
</dbReference>
<comment type="catalytic activity">
    <reaction evidence="2 8">
        <text>glutathione + H2O = L-cysteinylglycine + L-glutamate</text>
        <dbReference type="Rhea" id="RHEA:28807"/>
        <dbReference type="ChEBI" id="CHEBI:15377"/>
        <dbReference type="ChEBI" id="CHEBI:29985"/>
        <dbReference type="ChEBI" id="CHEBI:57925"/>
        <dbReference type="ChEBI" id="CHEBI:61694"/>
        <dbReference type="EC" id="3.4.19.13"/>
    </reaction>
</comment>
<dbReference type="Proteomes" id="UP001362999">
    <property type="component" value="Unassembled WGS sequence"/>
</dbReference>
<dbReference type="PRINTS" id="PR01210">
    <property type="entry name" value="GGTRANSPTASE"/>
</dbReference>
<dbReference type="InterPro" id="IPR043137">
    <property type="entry name" value="GGT_ssub_C"/>
</dbReference>
<dbReference type="InterPro" id="IPR000101">
    <property type="entry name" value="GGT_peptidase"/>
</dbReference>
<comment type="caution">
    <text evidence="10">The sequence shown here is derived from an EMBL/GenBank/DDBJ whole genome shotgun (WGS) entry which is preliminary data.</text>
</comment>
<dbReference type="GO" id="GO:0000324">
    <property type="term" value="C:fungal-type vacuole"/>
    <property type="evidence" value="ECO:0007669"/>
    <property type="project" value="TreeGrafter"/>
</dbReference>
<dbReference type="GO" id="GO:0006751">
    <property type="term" value="P:glutathione catabolic process"/>
    <property type="evidence" value="ECO:0007669"/>
    <property type="project" value="UniProtKB-UniRule"/>
</dbReference>
<comment type="catalytic activity">
    <reaction evidence="1 8">
        <text>an S-substituted glutathione + H2O = an S-substituted L-cysteinylglycine + L-glutamate</text>
        <dbReference type="Rhea" id="RHEA:59468"/>
        <dbReference type="ChEBI" id="CHEBI:15377"/>
        <dbReference type="ChEBI" id="CHEBI:29985"/>
        <dbReference type="ChEBI" id="CHEBI:90779"/>
        <dbReference type="ChEBI" id="CHEBI:143103"/>
        <dbReference type="EC" id="3.4.19.13"/>
    </reaction>
</comment>
<dbReference type="EC" id="2.3.2.2" evidence="8"/>
<comment type="pathway">
    <text evidence="3 8">Sulfur metabolism; glutathione metabolism.</text>
</comment>
<feature type="binding site" evidence="7">
    <location>
        <begin position="434"/>
        <end position="436"/>
    </location>
    <ligand>
        <name>L-glutamate</name>
        <dbReference type="ChEBI" id="CHEBI:29985"/>
    </ligand>
</feature>
<dbReference type="AlphaFoldDB" id="A0AAW0DZV4"/>
<dbReference type="GO" id="GO:0005886">
    <property type="term" value="C:plasma membrane"/>
    <property type="evidence" value="ECO:0007669"/>
    <property type="project" value="TreeGrafter"/>
</dbReference>
<evidence type="ECO:0000256" key="5">
    <source>
        <dbReference type="ARBA" id="ARBA00047417"/>
    </source>
</evidence>
<sequence length="604" mass="64885">MGKSQSPAALSAPLLPTPTLSTPARKEVSQSSSFSKYAFRLLIIFALYLLYSRQSALSSHSPYLGIGGNPAFLIKARNGAVASENILCSNIGVDILKAGGNAVDAAIAATFCTGTVAMYSSGIGGGGFMTVRIPAAAPGESSEVFTIDFRETAPALANKTMFPPLSNTSMFGGLSVGVPGEIRGLEEAHRRWGTLPWKTLIEPSITLAEGWQVQVELAKRITWFPSLMLENRDWSAVFAPRGTFLREGQVIRRTNYSRTLATIASEGPDAFYKGPIADSLINKIRATGGILSHADFENYTVKVERALEGTYRGRRVFTSHAPTSGPALLHMLNLMEKFPTEQRSPVNVHRAIEVLKYGFAARTKICDPAFNNDTSRIDEISTKTFADKVAPNITDDRTHLPDYYNPEFDVETDHGTSHTSVVDKNGMAVSLTSTVNLIFGSEVLDSETGVILNDQMDDFSTPGTPNGFGLWPSPYNYPEPGKRPLSSTAPTIIEHPDGSFAAAVGGSGGSRIFGAVFQTLLNLDWGLDASQAVEYPRVHTQLLPAVVDVDTGYPPDVLAGLLERGHILAATPPIAAVVQLVMRKTDGHIFAASDSRKNGIAAGY</sequence>
<keyword evidence="8" id="KW-0012">Acyltransferase</keyword>
<dbReference type="NCBIfam" id="TIGR00066">
    <property type="entry name" value="g_glut_trans"/>
    <property type="match status" value="1"/>
</dbReference>
<feature type="binding site" evidence="7">
    <location>
        <begin position="486"/>
        <end position="487"/>
    </location>
    <ligand>
        <name>L-glutamate</name>
        <dbReference type="ChEBI" id="CHEBI:29985"/>
    </ligand>
</feature>
<feature type="binding site" evidence="7">
    <location>
        <position position="458"/>
    </location>
    <ligand>
        <name>L-glutamate</name>
        <dbReference type="ChEBI" id="CHEBI:29985"/>
    </ligand>
</feature>
<dbReference type="PANTHER" id="PTHR11686">
    <property type="entry name" value="GAMMA GLUTAMYL TRANSPEPTIDASE"/>
    <property type="match status" value="1"/>
</dbReference>
<dbReference type="Pfam" id="PF01019">
    <property type="entry name" value="G_glu_transpept"/>
    <property type="match status" value="1"/>
</dbReference>
<evidence type="ECO:0000256" key="8">
    <source>
        <dbReference type="RuleBase" id="RU368068"/>
    </source>
</evidence>
<accession>A0AAW0DZV4</accession>
<evidence type="ECO:0000256" key="4">
    <source>
        <dbReference type="ARBA" id="ARBA00009381"/>
    </source>
</evidence>
<dbReference type="Gene3D" id="3.60.20.40">
    <property type="match status" value="1"/>
</dbReference>
<evidence type="ECO:0000256" key="1">
    <source>
        <dbReference type="ARBA" id="ARBA00001049"/>
    </source>
</evidence>
<dbReference type="InterPro" id="IPR029055">
    <property type="entry name" value="Ntn_hydrolases_N"/>
</dbReference>
<dbReference type="SUPFAM" id="SSF56235">
    <property type="entry name" value="N-terminal nucleophile aminohydrolases (Ntn hydrolases)"/>
    <property type="match status" value="1"/>
</dbReference>
<keyword evidence="8" id="KW-0378">Hydrolase</keyword>
<proteinExistence type="inferred from homology"/>
<feature type="active site" description="Nucleophile" evidence="6">
    <location>
        <position position="416"/>
    </location>
</feature>
<comment type="function">
    <text evidence="8">Cleaves the gamma-glutamyl peptide bond of glutathione and glutathione conjugates.</text>
</comment>
<feature type="region of interest" description="Disordered" evidence="9">
    <location>
        <begin position="1"/>
        <end position="23"/>
    </location>
</feature>
<evidence type="ECO:0000313" key="11">
    <source>
        <dbReference type="Proteomes" id="UP001362999"/>
    </source>
</evidence>
<comment type="catalytic activity">
    <reaction evidence="5 8">
        <text>an N-terminal (5-L-glutamyl)-[peptide] + an alpha-amino acid = 5-L-glutamyl amino acid + an N-terminal L-alpha-aminoacyl-[peptide]</text>
        <dbReference type="Rhea" id="RHEA:23904"/>
        <dbReference type="Rhea" id="RHEA-COMP:9780"/>
        <dbReference type="Rhea" id="RHEA-COMP:9795"/>
        <dbReference type="ChEBI" id="CHEBI:77644"/>
        <dbReference type="ChEBI" id="CHEBI:78597"/>
        <dbReference type="ChEBI" id="CHEBI:78599"/>
        <dbReference type="ChEBI" id="CHEBI:78608"/>
        <dbReference type="EC" id="2.3.2.2"/>
    </reaction>
</comment>
<evidence type="ECO:0000313" key="10">
    <source>
        <dbReference type="EMBL" id="KAK7057202.1"/>
    </source>
</evidence>
<evidence type="ECO:0000256" key="6">
    <source>
        <dbReference type="PIRSR" id="PIRSR600101-1"/>
    </source>
</evidence>